<dbReference type="Proteomes" id="UP000326509">
    <property type="component" value="Unassembled WGS sequence"/>
</dbReference>
<gene>
    <name evidence="3" type="ORF">ULMA_21470</name>
</gene>
<dbReference type="InterPro" id="IPR006143">
    <property type="entry name" value="RND_pump_MFP"/>
</dbReference>
<dbReference type="Gene3D" id="2.40.50.100">
    <property type="match status" value="1"/>
</dbReference>
<evidence type="ECO:0000313" key="3">
    <source>
        <dbReference type="EMBL" id="GER60039.1"/>
    </source>
</evidence>
<accession>A0A5J4IQI4</accession>
<dbReference type="AlphaFoldDB" id="A0A5J4IQI4"/>
<feature type="domain" description="CusB-like beta-barrel" evidence="2">
    <location>
        <begin position="221"/>
        <end position="286"/>
    </location>
</feature>
<dbReference type="PANTHER" id="PTHR30469:SF33">
    <property type="entry name" value="SLR1207 PROTEIN"/>
    <property type="match status" value="1"/>
</dbReference>
<dbReference type="PANTHER" id="PTHR30469">
    <property type="entry name" value="MULTIDRUG RESISTANCE PROTEIN MDTA"/>
    <property type="match status" value="1"/>
</dbReference>
<dbReference type="Pfam" id="PF25954">
    <property type="entry name" value="Beta-barrel_RND_2"/>
    <property type="match status" value="1"/>
</dbReference>
<protein>
    <recommendedName>
        <fullName evidence="2">CusB-like beta-barrel domain-containing protein</fullName>
    </recommendedName>
</protein>
<dbReference type="GO" id="GO:0015562">
    <property type="term" value="F:efflux transmembrane transporter activity"/>
    <property type="evidence" value="ECO:0007669"/>
    <property type="project" value="TreeGrafter"/>
</dbReference>
<dbReference type="InterPro" id="IPR058792">
    <property type="entry name" value="Beta-barrel_RND_2"/>
</dbReference>
<dbReference type="NCBIfam" id="TIGR01730">
    <property type="entry name" value="RND_mfp"/>
    <property type="match status" value="1"/>
</dbReference>
<comment type="caution">
    <text evidence="3">The sequence shown here is derived from an EMBL/GenBank/DDBJ whole genome shotgun (WGS) entry which is preliminary data.</text>
</comment>
<dbReference type="SUPFAM" id="SSF111369">
    <property type="entry name" value="HlyD-like secretion proteins"/>
    <property type="match status" value="1"/>
</dbReference>
<dbReference type="EMBL" id="BKCG01000005">
    <property type="protein sequence ID" value="GER60039.1"/>
    <property type="molecule type" value="Genomic_DNA"/>
</dbReference>
<organism evidence="3 4">
    <name type="scientific">Patiriisocius marinus</name>
    <dbReference type="NCBI Taxonomy" id="1397112"/>
    <lineage>
        <taxon>Bacteria</taxon>
        <taxon>Pseudomonadati</taxon>
        <taxon>Bacteroidota</taxon>
        <taxon>Flavobacteriia</taxon>
        <taxon>Flavobacteriales</taxon>
        <taxon>Flavobacteriaceae</taxon>
        <taxon>Patiriisocius</taxon>
    </lineage>
</organism>
<proteinExistence type="inferred from homology"/>
<dbReference type="GO" id="GO:1990281">
    <property type="term" value="C:efflux pump complex"/>
    <property type="evidence" value="ECO:0007669"/>
    <property type="project" value="TreeGrafter"/>
</dbReference>
<evidence type="ECO:0000313" key="4">
    <source>
        <dbReference type="Proteomes" id="UP000326509"/>
    </source>
</evidence>
<reference evidence="3 4" key="1">
    <citation type="submission" date="2019-08" db="EMBL/GenBank/DDBJ databases">
        <title>Draft genome sequence of Ulvibacter marinus type strain NBRC 109484.</title>
        <authorList>
            <person name="Kawano K."/>
            <person name="Ushijima N."/>
            <person name="Kihara M."/>
            <person name="Itoh H."/>
        </authorList>
    </citation>
    <scope>NUCLEOTIDE SEQUENCE [LARGE SCALE GENOMIC DNA]</scope>
    <source>
        <strain evidence="3 4">NBRC 109484</strain>
    </source>
</reference>
<evidence type="ECO:0000259" key="2">
    <source>
        <dbReference type="Pfam" id="PF25954"/>
    </source>
</evidence>
<sequence>MSCKKGETAITPSLETISQSVYVSVTVQPDSLYEAFASVNGILESNLVTEGTIVKNGTPLFQIINSNTKLNTENARLAYNLAQKNYSGNTALLLSIRDEIKAAELKLINDSINFFRQKNLWEKSIGSKAQFDAKQLEYQLSKNTVASIKNKYQRTKNELETQLNQASNTYQNSVITTGDYTVTSKMNGKVYALYKNPGEIVNPQLPLAMLGSEDNFILELLVDEVDIVSISNQQKVVVTLDAYPNQIFLAVVSKIYPNKDERNQTFKVEAKFENPPKTLYPGLSGEGNIIISVKENALTIPTEYLFDKNKVNTKTGIVVVTTGVKSDDKIEILSGITSESKLLKPNVE</sequence>
<keyword evidence="4" id="KW-1185">Reference proteome</keyword>
<comment type="similarity">
    <text evidence="1">Belongs to the membrane fusion protein (MFP) (TC 8.A.1) family.</text>
</comment>
<dbReference type="Gene3D" id="2.40.30.170">
    <property type="match status" value="1"/>
</dbReference>
<name>A0A5J4IQI4_9FLAO</name>
<evidence type="ECO:0000256" key="1">
    <source>
        <dbReference type="ARBA" id="ARBA00009477"/>
    </source>
</evidence>